<evidence type="ECO:0000256" key="1">
    <source>
        <dbReference type="SAM" id="MobiDB-lite"/>
    </source>
</evidence>
<name>A0A8K0DAV1_IGNLU</name>
<feature type="region of interest" description="Disordered" evidence="1">
    <location>
        <begin position="180"/>
        <end position="205"/>
    </location>
</feature>
<reference evidence="2" key="1">
    <citation type="submission" date="2019-08" db="EMBL/GenBank/DDBJ databases">
        <title>The genome of the North American firefly Photinus pyralis.</title>
        <authorList>
            <consortium name="Photinus pyralis genome working group"/>
            <person name="Fallon T.R."/>
            <person name="Sander Lower S.E."/>
            <person name="Weng J.-K."/>
        </authorList>
    </citation>
    <scope>NUCLEOTIDE SEQUENCE</scope>
    <source>
        <strain evidence="2">TRF0915ILg1</strain>
        <tissue evidence="2">Whole body</tissue>
    </source>
</reference>
<sequence>MLVVDRTVFAQLQADHTGIDFMELSANLIRAQRLQTGSNPSILESEATSKGLSPTSIDFLPPAYEDIFGAKNSDLPPSYSEISMMFRNMSVSNSVVSVSERVPLELENVVNSDGDNNARNNRDFTDKSGISYRNATNDVRLFIAPTLRTSSSAPFVFKEEDNEFTSQLREFRHGFSSLENNIERNDPENDYKTNNKRRNAENNGTAKEICSGSGFNQNTINKRLYTGPNVGNCSSPENDEAKNKLNGGNNSAPCNSVQYLQLSCNEGHGSKCGVREYVDKESSV</sequence>
<organism evidence="2 3">
    <name type="scientific">Ignelater luminosus</name>
    <name type="common">Cucubano</name>
    <name type="synonym">Pyrophorus luminosus</name>
    <dbReference type="NCBI Taxonomy" id="2038154"/>
    <lineage>
        <taxon>Eukaryota</taxon>
        <taxon>Metazoa</taxon>
        <taxon>Ecdysozoa</taxon>
        <taxon>Arthropoda</taxon>
        <taxon>Hexapoda</taxon>
        <taxon>Insecta</taxon>
        <taxon>Pterygota</taxon>
        <taxon>Neoptera</taxon>
        <taxon>Endopterygota</taxon>
        <taxon>Coleoptera</taxon>
        <taxon>Polyphaga</taxon>
        <taxon>Elateriformia</taxon>
        <taxon>Elateroidea</taxon>
        <taxon>Elateridae</taxon>
        <taxon>Agrypninae</taxon>
        <taxon>Pyrophorini</taxon>
        <taxon>Ignelater</taxon>
    </lineage>
</organism>
<evidence type="ECO:0000313" key="3">
    <source>
        <dbReference type="Proteomes" id="UP000801492"/>
    </source>
</evidence>
<feature type="compositionally biased region" description="Basic and acidic residues" evidence="1">
    <location>
        <begin position="181"/>
        <end position="193"/>
    </location>
</feature>
<dbReference type="OrthoDB" id="8184505at2759"/>
<dbReference type="EMBL" id="VTPC01002449">
    <property type="protein sequence ID" value="KAF2900021.1"/>
    <property type="molecule type" value="Genomic_DNA"/>
</dbReference>
<dbReference type="Proteomes" id="UP000801492">
    <property type="component" value="Unassembled WGS sequence"/>
</dbReference>
<comment type="caution">
    <text evidence="2">The sequence shown here is derived from an EMBL/GenBank/DDBJ whole genome shotgun (WGS) entry which is preliminary data.</text>
</comment>
<gene>
    <name evidence="2" type="ORF">ILUMI_06169</name>
</gene>
<evidence type="ECO:0000313" key="2">
    <source>
        <dbReference type="EMBL" id="KAF2900021.1"/>
    </source>
</evidence>
<dbReference type="AlphaFoldDB" id="A0A8K0DAV1"/>
<proteinExistence type="predicted"/>
<keyword evidence="3" id="KW-1185">Reference proteome</keyword>
<protein>
    <submittedName>
        <fullName evidence="2">Uncharacterized protein</fullName>
    </submittedName>
</protein>
<accession>A0A8K0DAV1</accession>